<protein>
    <submittedName>
        <fullName evidence="1">Uncharacterized protein</fullName>
    </submittedName>
</protein>
<sequence length="79" mass="8823">MQALAGGYPRPTSSLCLYRSSSWSRVAAWRSSFLVWLSVTDLMRHLNFYGLIRLATGQAVPGIWDEARGLNIAYVMAQS</sequence>
<dbReference type="EMBL" id="KZ679258">
    <property type="protein sequence ID" value="PTB44542.1"/>
    <property type="molecule type" value="Genomic_DNA"/>
</dbReference>
<keyword evidence="2" id="KW-1185">Reference proteome</keyword>
<organism evidence="1 2">
    <name type="scientific">Trichoderma asperellum (strain ATCC 204424 / CBS 433.97 / NBRC 101777)</name>
    <dbReference type="NCBI Taxonomy" id="1042311"/>
    <lineage>
        <taxon>Eukaryota</taxon>
        <taxon>Fungi</taxon>
        <taxon>Dikarya</taxon>
        <taxon>Ascomycota</taxon>
        <taxon>Pezizomycotina</taxon>
        <taxon>Sordariomycetes</taxon>
        <taxon>Hypocreomycetidae</taxon>
        <taxon>Hypocreales</taxon>
        <taxon>Hypocreaceae</taxon>
        <taxon>Trichoderma</taxon>
    </lineage>
</organism>
<dbReference type="AlphaFoldDB" id="A0A2T3ZIC5"/>
<accession>A0A2T3ZIC5</accession>
<evidence type="ECO:0000313" key="2">
    <source>
        <dbReference type="Proteomes" id="UP000240493"/>
    </source>
</evidence>
<evidence type="ECO:0000313" key="1">
    <source>
        <dbReference type="EMBL" id="PTB44542.1"/>
    </source>
</evidence>
<proteinExistence type="predicted"/>
<gene>
    <name evidence="1" type="ORF">M441DRAFT_350826</name>
</gene>
<reference evidence="1 2" key="1">
    <citation type="submission" date="2016-07" db="EMBL/GenBank/DDBJ databases">
        <title>Multiple horizontal gene transfer events from other fungi enriched the ability of initially mycotrophic Trichoderma (Ascomycota) to feed on dead plant biomass.</title>
        <authorList>
            <consortium name="DOE Joint Genome Institute"/>
            <person name="Aerts A."/>
            <person name="Atanasova L."/>
            <person name="Chenthamara K."/>
            <person name="Zhang J."/>
            <person name="Grujic M."/>
            <person name="Henrissat B."/>
            <person name="Kuo A."/>
            <person name="Salamov A."/>
            <person name="Lipzen A."/>
            <person name="Labutti K."/>
            <person name="Barry K."/>
            <person name="Miao Y."/>
            <person name="Rahimi M.J."/>
            <person name="Shen Q."/>
            <person name="Grigoriev I.V."/>
            <person name="Kubicek C.P."/>
            <person name="Druzhinina I.S."/>
        </authorList>
    </citation>
    <scope>NUCLEOTIDE SEQUENCE [LARGE SCALE GENOMIC DNA]</scope>
    <source>
        <strain evidence="1 2">CBS 433.97</strain>
    </source>
</reference>
<name>A0A2T3ZIC5_TRIA4</name>
<dbReference type="Proteomes" id="UP000240493">
    <property type="component" value="Unassembled WGS sequence"/>
</dbReference>